<dbReference type="RefSeq" id="WP_280661212.1">
    <property type="nucleotide sequence ID" value="NZ_CP120373.1"/>
</dbReference>
<accession>A0ABY8DK26</accession>
<organism evidence="2 3">
    <name type="scientific">Sinorhizobium garamanticum</name>
    <dbReference type="NCBI Taxonomy" id="680247"/>
    <lineage>
        <taxon>Bacteria</taxon>
        <taxon>Pseudomonadati</taxon>
        <taxon>Pseudomonadota</taxon>
        <taxon>Alphaproteobacteria</taxon>
        <taxon>Hyphomicrobiales</taxon>
        <taxon>Rhizobiaceae</taxon>
        <taxon>Sinorhizobium/Ensifer group</taxon>
        <taxon>Sinorhizobium</taxon>
    </lineage>
</organism>
<protein>
    <submittedName>
        <fullName evidence="2">Uncharacterized protein</fullName>
    </submittedName>
</protein>
<keyword evidence="1" id="KW-0472">Membrane</keyword>
<evidence type="ECO:0000256" key="1">
    <source>
        <dbReference type="SAM" id="Phobius"/>
    </source>
</evidence>
<keyword evidence="3" id="KW-1185">Reference proteome</keyword>
<feature type="transmembrane region" description="Helical" evidence="1">
    <location>
        <begin position="32"/>
        <end position="49"/>
    </location>
</feature>
<keyword evidence="1" id="KW-1133">Transmembrane helix</keyword>
<gene>
    <name evidence="2" type="ORF">PZN02_001792</name>
</gene>
<dbReference type="Proteomes" id="UP001229355">
    <property type="component" value="Chromosome 1"/>
</dbReference>
<reference evidence="2 3" key="1">
    <citation type="submission" date="2023-03" db="EMBL/GenBank/DDBJ databases">
        <authorList>
            <person name="Kaur S."/>
            <person name="Espinosa-Saiz D."/>
            <person name="Velazquez E."/>
            <person name="Menendez E."/>
            <person name="diCenzo G.C."/>
        </authorList>
    </citation>
    <scope>NUCLEOTIDE SEQUENCE [LARGE SCALE GENOMIC DNA]</scope>
    <source>
        <strain evidence="2 3">LMG 24692</strain>
    </source>
</reference>
<name>A0ABY8DK26_9HYPH</name>
<keyword evidence="1" id="KW-0812">Transmembrane</keyword>
<dbReference type="EMBL" id="CP120373">
    <property type="protein sequence ID" value="WEX89233.1"/>
    <property type="molecule type" value="Genomic_DNA"/>
</dbReference>
<evidence type="ECO:0000313" key="2">
    <source>
        <dbReference type="EMBL" id="WEX89233.1"/>
    </source>
</evidence>
<sequence>MSKILPALLLLAMCVQVIKPLGLPGLRQRRDFWKIAVFAIAVMMVTVLVRP</sequence>
<proteinExistence type="predicted"/>
<evidence type="ECO:0000313" key="3">
    <source>
        <dbReference type="Proteomes" id="UP001229355"/>
    </source>
</evidence>